<feature type="compositionally biased region" description="Polar residues" evidence="3">
    <location>
        <begin position="43"/>
        <end position="55"/>
    </location>
</feature>
<evidence type="ECO:0000313" key="6">
    <source>
        <dbReference type="RefSeq" id="XP_027199456.1"/>
    </source>
</evidence>
<feature type="compositionally biased region" description="Basic and acidic residues" evidence="3">
    <location>
        <begin position="283"/>
        <end position="296"/>
    </location>
</feature>
<dbReference type="FunCoup" id="A0A6P6Y319">
    <property type="interactions" value="192"/>
</dbReference>
<dbReference type="GO" id="GO:0000381">
    <property type="term" value="P:regulation of alternative mRNA splicing, via spliceosome"/>
    <property type="evidence" value="ECO:0007669"/>
    <property type="project" value="InterPro"/>
</dbReference>
<sequence>MEPKYGLFKFSKNSSKKTELIKKTSVFGDSDSDDEPNAPPDYHQSSNLKRQTQSKIQKAVELDPTIFQYDEVYDEIKSQQPAEKIISQVDKKPKYINNLLKMAETRKLEQEIRLERKIQKEREQEGDEFKDKESFVTSSYREKLEEMRKTHEEMEKQDAIEKMLDVTKHSDLNGFYRSLYKNNMFQDKNVADDDSKANTNTDKIVFNKSNVRNKISIRERDTLKTDGCNDDDDNDDDQDHLTKAVLEKPNESDKSSKEKTKNEEEKKEVENKNDIDISSESRSVGERKNPEDKGNENEEPEPLPSSPPKPKLSRMELIQKLFTKRTVGDVFEQARQRYLERRKQSLLKI</sequence>
<dbReference type="InterPro" id="IPR018612">
    <property type="entry name" value="NSRP1_N"/>
</dbReference>
<evidence type="ECO:0000256" key="2">
    <source>
        <dbReference type="ARBA" id="ARBA00023054"/>
    </source>
</evidence>
<name>A0A6P6Y319_DERPT</name>
<feature type="compositionally biased region" description="Basic and acidic residues" evidence="3">
    <location>
        <begin position="245"/>
        <end position="275"/>
    </location>
</feature>
<dbReference type="AlphaFoldDB" id="A0A6P6Y319"/>
<evidence type="ECO:0000259" key="4">
    <source>
        <dbReference type="Pfam" id="PF09745"/>
    </source>
</evidence>
<protein>
    <submittedName>
        <fullName evidence="6">Nuclear speckle splicing regulatory protein 1-like</fullName>
    </submittedName>
</protein>
<dbReference type="OrthoDB" id="446635at2759"/>
<dbReference type="Pfam" id="PF09745">
    <property type="entry name" value="NSRP1_N"/>
    <property type="match status" value="1"/>
</dbReference>
<keyword evidence="2" id="KW-0175">Coiled coil</keyword>
<comment type="similarity">
    <text evidence="1">Belongs to the NSRP1 family.</text>
</comment>
<dbReference type="Proteomes" id="UP000515146">
    <property type="component" value="Unplaced"/>
</dbReference>
<dbReference type="PANTHER" id="PTHR31938">
    <property type="entry name" value="NUCLEAR SPECKLE SPLICING REGULATORY PROTEIN 1"/>
    <property type="match status" value="1"/>
</dbReference>
<reference evidence="6" key="1">
    <citation type="submission" date="2025-08" db="UniProtKB">
        <authorList>
            <consortium name="RefSeq"/>
        </authorList>
    </citation>
    <scope>IDENTIFICATION</scope>
    <source>
        <strain evidence="6">Airmid</strain>
    </source>
</reference>
<evidence type="ECO:0000256" key="1">
    <source>
        <dbReference type="ARBA" id="ARBA00010126"/>
    </source>
</evidence>
<dbReference type="PANTHER" id="PTHR31938:SF4">
    <property type="entry name" value="NUCLEAR SPECKLE SPLICING REGULATORY PROTEIN 1"/>
    <property type="match status" value="1"/>
</dbReference>
<dbReference type="KEGG" id="dpte:113793605"/>
<accession>A0A6P6Y319</accession>
<dbReference type="OMA" id="HQVYLGD"/>
<dbReference type="InterPro" id="IPR042816">
    <property type="entry name" value="Nsrp1"/>
</dbReference>
<proteinExistence type="inferred from homology"/>
<organism evidence="5 6">
    <name type="scientific">Dermatophagoides pteronyssinus</name>
    <name type="common">European house dust mite</name>
    <dbReference type="NCBI Taxonomy" id="6956"/>
    <lineage>
        <taxon>Eukaryota</taxon>
        <taxon>Metazoa</taxon>
        <taxon>Ecdysozoa</taxon>
        <taxon>Arthropoda</taxon>
        <taxon>Chelicerata</taxon>
        <taxon>Arachnida</taxon>
        <taxon>Acari</taxon>
        <taxon>Acariformes</taxon>
        <taxon>Sarcoptiformes</taxon>
        <taxon>Astigmata</taxon>
        <taxon>Psoroptidia</taxon>
        <taxon>Analgoidea</taxon>
        <taxon>Pyroglyphidae</taxon>
        <taxon>Dermatophagoidinae</taxon>
        <taxon>Dermatophagoides</taxon>
    </lineage>
</organism>
<keyword evidence="5" id="KW-1185">Reference proteome</keyword>
<feature type="region of interest" description="Disordered" evidence="3">
    <location>
        <begin position="245"/>
        <end position="314"/>
    </location>
</feature>
<gene>
    <name evidence="6" type="primary">LOC113793605</name>
</gene>
<evidence type="ECO:0000313" key="5">
    <source>
        <dbReference type="Proteomes" id="UP000515146"/>
    </source>
</evidence>
<dbReference type="InParanoid" id="A0A6P6Y319"/>
<feature type="domain" description="Nuclear speckle splicing regulatory protein 1 N-terminal" evidence="4">
    <location>
        <begin position="53"/>
        <end position="168"/>
    </location>
</feature>
<evidence type="ECO:0000256" key="3">
    <source>
        <dbReference type="SAM" id="MobiDB-lite"/>
    </source>
</evidence>
<feature type="region of interest" description="Disordered" evidence="3">
    <location>
        <begin position="25"/>
        <end position="55"/>
    </location>
</feature>
<dbReference type="RefSeq" id="XP_027199456.1">
    <property type="nucleotide sequence ID" value="XM_027343655.1"/>
</dbReference>